<dbReference type="InterPro" id="IPR050204">
    <property type="entry name" value="AraC_XylS_family_regulators"/>
</dbReference>
<dbReference type="Proteomes" id="UP001385499">
    <property type="component" value="Unassembled WGS sequence"/>
</dbReference>
<dbReference type="PANTHER" id="PTHR46796:SF7">
    <property type="entry name" value="ARAC FAMILY TRANSCRIPTIONAL REGULATOR"/>
    <property type="match status" value="1"/>
</dbReference>
<keyword evidence="6" id="KW-1185">Reference proteome</keyword>
<protein>
    <submittedName>
        <fullName evidence="5">AraC family transcriptional regulator</fullName>
    </submittedName>
</protein>
<reference evidence="5 6" key="1">
    <citation type="submission" date="2024-02" db="EMBL/GenBank/DDBJ databases">
        <title>Roseibium algae sp. nov., isolated from marine alga (Grateloupia sp.), showing potential in myo-inositol conversion.</title>
        <authorList>
            <person name="Wang Y."/>
        </authorList>
    </citation>
    <scope>NUCLEOTIDE SEQUENCE [LARGE SCALE GENOMIC DNA]</scope>
    <source>
        <strain evidence="5 6">H3510</strain>
    </source>
</reference>
<dbReference type="Pfam" id="PF12852">
    <property type="entry name" value="Cupin_6"/>
    <property type="match status" value="1"/>
</dbReference>
<evidence type="ECO:0000259" key="4">
    <source>
        <dbReference type="PROSITE" id="PS01124"/>
    </source>
</evidence>
<sequence>MSPLVNVEFGGRLDRLSALIERFRVHAALALDAGSDDGVANFFVYRLSSGDQRLVFLPNKTTSGVACVCEAIRDGERQEVVARIDISGAGHHLIQALPRCISVDLSEAPELAAVVVPLVAEVVQPRCGGQAVFHRLSEVVVIRLLRHAIEKGCTDVGLLAGLAHPRLAGALVALHNKPGAPWGLETLAAEAGMSRTQFSVTFKDVLGMTPGAYLANWRLDVARSELEAGTQVKTVARMCGFSSAAAFSRAFARRYGHAPKQERRKAA</sequence>
<feature type="domain" description="HTH araC/xylS-type" evidence="4">
    <location>
        <begin position="168"/>
        <end position="265"/>
    </location>
</feature>
<proteinExistence type="predicted"/>
<dbReference type="Gene3D" id="1.10.10.60">
    <property type="entry name" value="Homeodomain-like"/>
    <property type="match status" value="2"/>
</dbReference>
<name>A0ABU8TMS3_9HYPH</name>
<dbReference type="Pfam" id="PF12833">
    <property type="entry name" value="HTH_18"/>
    <property type="match status" value="1"/>
</dbReference>
<dbReference type="PROSITE" id="PS00041">
    <property type="entry name" value="HTH_ARAC_FAMILY_1"/>
    <property type="match status" value="1"/>
</dbReference>
<comment type="caution">
    <text evidence="5">The sequence shown here is derived from an EMBL/GenBank/DDBJ whole genome shotgun (WGS) entry which is preliminary data.</text>
</comment>
<dbReference type="InterPro" id="IPR032783">
    <property type="entry name" value="AraC_lig"/>
</dbReference>
<dbReference type="EMBL" id="JBAKIA010000011">
    <property type="protein sequence ID" value="MEJ8475476.1"/>
    <property type="molecule type" value="Genomic_DNA"/>
</dbReference>
<evidence type="ECO:0000256" key="2">
    <source>
        <dbReference type="ARBA" id="ARBA00023125"/>
    </source>
</evidence>
<dbReference type="InterPro" id="IPR020449">
    <property type="entry name" value="Tscrpt_reg_AraC-type_HTH"/>
</dbReference>
<dbReference type="SUPFAM" id="SSF46689">
    <property type="entry name" value="Homeodomain-like"/>
    <property type="match status" value="2"/>
</dbReference>
<evidence type="ECO:0000313" key="5">
    <source>
        <dbReference type="EMBL" id="MEJ8475476.1"/>
    </source>
</evidence>
<dbReference type="InterPro" id="IPR018062">
    <property type="entry name" value="HTH_AraC-typ_CS"/>
</dbReference>
<dbReference type="PROSITE" id="PS01124">
    <property type="entry name" value="HTH_ARAC_FAMILY_2"/>
    <property type="match status" value="1"/>
</dbReference>
<dbReference type="RefSeq" id="WP_340275576.1">
    <property type="nucleotide sequence ID" value="NZ_JBAKIA010000011.1"/>
</dbReference>
<keyword evidence="2" id="KW-0238">DNA-binding</keyword>
<accession>A0ABU8TMS3</accession>
<dbReference type="SMART" id="SM00342">
    <property type="entry name" value="HTH_ARAC"/>
    <property type="match status" value="1"/>
</dbReference>
<dbReference type="InterPro" id="IPR009057">
    <property type="entry name" value="Homeodomain-like_sf"/>
</dbReference>
<dbReference type="PANTHER" id="PTHR46796">
    <property type="entry name" value="HTH-TYPE TRANSCRIPTIONAL ACTIVATOR RHAS-RELATED"/>
    <property type="match status" value="1"/>
</dbReference>
<keyword evidence="1" id="KW-0805">Transcription regulation</keyword>
<dbReference type="InterPro" id="IPR018060">
    <property type="entry name" value="HTH_AraC"/>
</dbReference>
<evidence type="ECO:0000256" key="3">
    <source>
        <dbReference type="ARBA" id="ARBA00023163"/>
    </source>
</evidence>
<evidence type="ECO:0000313" key="6">
    <source>
        <dbReference type="Proteomes" id="UP001385499"/>
    </source>
</evidence>
<dbReference type="PRINTS" id="PR00032">
    <property type="entry name" value="HTHARAC"/>
</dbReference>
<evidence type="ECO:0000256" key="1">
    <source>
        <dbReference type="ARBA" id="ARBA00023015"/>
    </source>
</evidence>
<keyword evidence="3" id="KW-0804">Transcription</keyword>
<organism evidence="5 6">
    <name type="scientific">Roseibium algae</name>
    <dbReference type="NCBI Taxonomy" id="3123038"/>
    <lineage>
        <taxon>Bacteria</taxon>
        <taxon>Pseudomonadati</taxon>
        <taxon>Pseudomonadota</taxon>
        <taxon>Alphaproteobacteria</taxon>
        <taxon>Hyphomicrobiales</taxon>
        <taxon>Stappiaceae</taxon>
        <taxon>Roseibium</taxon>
    </lineage>
</organism>
<gene>
    <name evidence="5" type="ORF">V6575_15375</name>
</gene>